<evidence type="ECO:0000313" key="2">
    <source>
        <dbReference type="EMBL" id="OMO53756.1"/>
    </source>
</evidence>
<evidence type="ECO:0000256" key="1">
    <source>
        <dbReference type="SAM" id="MobiDB-lite"/>
    </source>
</evidence>
<dbReference type="Proteomes" id="UP000188268">
    <property type="component" value="Unassembled WGS sequence"/>
</dbReference>
<accession>A0A1R3G6S3</accession>
<protein>
    <submittedName>
        <fullName evidence="2">Uncharacterized protein</fullName>
    </submittedName>
</protein>
<dbReference type="EMBL" id="AWWV01015139">
    <property type="protein sequence ID" value="OMO53756.1"/>
    <property type="molecule type" value="Genomic_DNA"/>
</dbReference>
<feature type="compositionally biased region" description="Gly residues" evidence="1">
    <location>
        <begin position="24"/>
        <end position="33"/>
    </location>
</feature>
<name>A0A1R3G6S3_COCAP</name>
<evidence type="ECO:0000313" key="3">
    <source>
        <dbReference type="Proteomes" id="UP000188268"/>
    </source>
</evidence>
<keyword evidence="3" id="KW-1185">Reference proteome</keyword>
<organism evidence="2 3">
    <name type="scientific">Corchorus capsularis</name>
    <name type="common">Jute</name>
    <dbReference type="NCBI Taxonomy" id="210143"/>
    <lineage>
        <taxon>Eukaryota</taxon>
        <taxon>Viridiplantae</taxon>
        <taxon>Streptophyta</taxon>
        <taxon>Embryophyta</taxon>
        <taxon>Tracheophyta</taxon>
        <taxon>Spermatophyta</taxon>
        <taxon>Magnoliopsida</taxon>
        <taxon>eudicotyledons</taxon>
        <taxon>Gunneridae</taxon>
        <taxon>Pentapetalae</taxon>
        <taxon>rosids</taxon>
        <taxon>malvids</taxon>
        <taxon>Malvales</taxon>
        <taxon>Malvaceae</taxon>
        <taxon>Grewioideae</taxon>
        <taxon>Apeibeae</taxon>
        <taxon>Corchorus</taxon>
    </lineage>
</organism>
<proteinExistence type="predicted"/>
<feature type="compositionally biased region" description="Basic and acidic residues" evidence="1">
    <location>
        <begin position="37"/>
        <end position="47"/>
    </location>
</feature>
<dbReference type="Gramene" id="OMO53756">
    <property type="protein sequence ID" value="OMO53756"/>
    <property type="gene ID" value="CCACVL1_28375"/>
</dbReference>
<comment type="caution">
    <text evidence="2">The sequence shown here is derived from an EMBL/GenBank/DDBJ whole genome shotgun (WGS) entry which is preliminary data.</text>
</comment>
<sequence length="53" mass="5826">MVATWENKVARAGKGTQRVEGLRGKGGAWGMEGGRSLSKEMKRRCDDMSTLLQ</sequence>
<reference evidence="2 3" key="1">
    <citation type="submission" date="2013-09" db="EMBL/GenBank/DDBJ databases">
        <title>Corchorus capsularis genome sequencing.</title>
        <authorList>
            <person name="Alam M."/>
            <person name="Haque M.S."/>
            <person name="Islam M.S."/>
            <person name="Emdad E.M."/>
            <person name="Islam M.M."/>
            <person name="Ahmed B."/>
            <person name="Halim A."/>
            <person name="Hossen Q.M.M."/>
            <person name="Hossain M.Z."/>
            <person name="Ahmed R."/>
            <person name="Khan M.M."/>
            <person name="Islam R."/>
            <person name="Rashid M.M."/>
            <person name="Khan S.A."/>
            <person name="Rahman M.S."/>
            <person name="Alam M."/>
        </authorList>
    </citation>
    <scope>NUCLEOTIDE SEQUENCE [LARGE SCALE GENOMIC DNA]</scope>
    <source>
        <strain evidence="3">cv. CVL-1</strain>
        <tissue evidence="2">Whole seedling</tissue>
    </source>
</reference>
<feature type="region of interest" description="Disordered" evidence="1">
    <location>
        <begin position="1"/>
        <end position="53"/>
    </location>
</feature>
<dbReference type="AlphaFoldDB" id="A0A1R3G6S3"/>
<gene>
    <name evidence="2" type="ORF">CCACVL1_28375</name>
</gene>